<keyword evidence="4" id="KW-1185">Reference proteome</keyword>
<proteinExistence type="predicted"/>
<dbReference type="GO" id="GO:0005524">
    <property type="term" value="F:ATP binding"/>
    <property type="evidence" value="ECO:0007669"/>
    <property type="project" value="UniProtKB-KW"/>
</dbReference>
<dbReference type="SUPFAM" id="SSF53067">
    <property type="entry name" value="Actin-like ATPase domain"/>
    <property type="match status" value="2"/>
</dbReference>
<evidence type="ECO:0000313" key="4">
    <source>
        <dbReference type="Proteomes" id="UP000799539"/>
    </source>
</evidence>
<dbReference type="Gene3D" id="3.30.420.40">
    <property type="match status" value="2"/>
</dbReference>
<dbReference type="GO" id="GO:0140662">
    <property type="term" value="F:ATP-dependent protein folding chaperone"/>
    <property type="evidence" value="ECO:0007669"/>
    <property type="project" value="InterPro"/>
</dbReference>
<dbReference type="EMBL" id="ML992686">
    <property type="protein sequence ID" value="KAF2209478.1"/>
    <property type="molecule type" value="Genomic_DNA"/>
</dbReference>
<gene>
    <name evidence="3" type="ORF">CERZMDRAFT_107074</name>
</gene>
<keyword evidence="2" id="KW-0067">ATP-binding</keyword>
<dbReference type="PANTHER" id="PTHR14187">
    <property type="entry name" value="ALPHA KINASE/ELONGATION FACTOR 2 KINASE"/>
    <property type="match status" value="1"/>
</dbReference>
<protein>
    <recommendedName>
        <fullName evidence="5">Actin-like ATPase domain-containing protein</fullName>
    </recommendedName>
</protein>
<dbReference type="Gene3D" id="3.90.640.10">
    <property type="entry name" value="Actin, Chain A, domain 4"/>
    <property type="match status" value="1"/>
</dbReference>
<name>A0A6A6F4U4_9PEZI</name>
<evidence type="ECO:0000256" key="2">
    <source>
        <dbReference type="ARBA" id="ARBA00022840"/>
    </source>
</evidence>
<dbReference type="PANTHER" id="PTHR14187:SF81">
    <property type="entry name" value="HSP70 FAMILY PROTEIN (AFU_ORTHOLOGUE AFUA_4G14040)"/>
    <property type="match status" value="1"/>
</dbReference>
<sequence>MSGTPDGPPPPYTAVAMTAPSDTGVHKLIVGVDFGTTFTGISWVSTQNAQEKELKDVDCVRDWPGPGRDGDYSWKAPSRIAYPEAGVAAQGTSWGYSVTPKMKSYAWMKLLLDPNQATKFDDPSLTQSEGSGVLSKPLSKSAVQICADYLTEVAKFAHHSLSKRLSAEVLALTPLEFWFTVPAVWSEKAKADTLLAARKAAKQAGLHFHADTQVFLIREPEAAAVATVSYLTQGGSDDQIAVGDSIMVCDAGGGTVDITTYEITGISPKLTFEELLIGTGGKCGSTYIDREFIKWMEKKFGRAYADLSWEKRGPASRLMKDFEGHKRDFGKLTDPSLYYEVQVYMKGAEDSKYYDEDDGIVNIYQEDMKAMFEPVIAKIIALLQSQLEAERMQAGHVTIKTIILVGGFGDSSYLNNALQKWCQPRGIKLLCPEHPQSAIVRGAALSGLHNIQPTSRRSRLHYSWACHQAWDPMRHHLDEYFIWDWDGTARADGNMIWELNKGDLVEETTTIKFGFNQTVYEDDRNTPSTLNLYCSSEDDAPHYRRDAGVRNLATVSLDFSKVGMRQFSVRTVRGRRIRYIPCDVVVHFGHRRGVLVFTCTSGGKEIGTTSVTFDGESTSDLAEGLHGVGTGAPSCGVQ</sequence>
<evidence type="ECO:0000313" key="3">
    <source>
        <dbReference type="EMBL" id="KAF2209478.1"/>
    </source>
</evidence>
<dbReference type="InterPro" id="IPR013126">
    <property type="entry name" value="Hsp_70_fam"/>
</dbReference>
<accession>A0A6A6F4U4</accession>
<dbReference type="InterPro" id="IPR043129">
    <property type="entry name" value="ATPase_NBD"/>
</dbReference>
<dbReference type="OrthoDB" id="2963168at2759"/>
<dbReference type="Proteomes" id="UP000799539">
    <property type="component" value="Unassembled WGS sequence"/>
</dbReference>
<reference evidence="3" key="1">
    <citation type="journal article" date="2020" name="Stud. Mycol.">
        <title>101 Dothideomycetes genomes: a test case for predicting lifestyles and emergence of pathogens.</title>
        <authorList>
            <person name="Haridas S."/>
            <person name="Albert R."/>
            <person name="Binder M."/>
            <person name="Bloem J."/>
            <person name="Labutti K."/>
            <person name="Salamov A."/>
            <person name="Andreopoulos B."/>
            <person name="Baker S."/>
            <person name="Barry K."/>
            <person name="Bills G."/>
            <person name="Bluhm B."/>
            <person name="Cannon C."/>
            <person name="Castanera R."/>
            <person name="Culley D."/>
            <person name="Daum C."/>
            <person name="Ezra D."/>
            <person name="Gonzalez J."/>
            <person name="Henrissat B."/>
            <person name="Kuo A."/>
            <person name="Liang C."/>
            <person name="Lipzen A."/>
            <person name="Lutzoni F."/>
            <person name="Magnuson J."/>
            <person name="Mondo S."/>
            <person name="Nolan M."/>
            <person name="Ohm R."/>
            <person name="Pangilinan J."/>
            <person name="Park H.-J."/>
            <person name="Ramirez L."/>
            <person name="Alfaro M."/>
            <person name="Sun H."/>
            <person name="Tritt A."/>
            <person name="Yoshinaga Y."/>
            <person name="Zwiers L.-H."/>
            <person name="Turgeon B."/>
            <person name="Goodwin S."/>
            <person name="Spatafora J."/>
            <person name="Crous P."/>
            <person name="Grigoriev I."/>
        </authorList>
    </citation>
    <scope>NUCLEOTIDE SEQUENCE</scope>
    <source>
        <strain evidence="3">SCOH1-5</strain>
    </source>
</reference>
<dbReference type="AlphaFoldDB" id="A0A6A6F4U4"/>
<keyword evidence="1" id="KW-0547">Nucleotide-binding</keyword>
<dbReference type="CDD" id="cd10170">
    <property type="entry name" value="ASKHA_NBD_HSP70"/>
    <property type="match status" value="1"/>
</dbReference>
<organism evidence="3 4">
    <name type="scientific">Cercospora zeae-maydis SCOH1-5</name>
    <dbReference type="NCBI Taxonomy" id="717836"/>
    <lineage>
        <taxon>Eukaryota</taxon>
        <taxon>Fungi</taxon>
        <taxon>Dikarya</taxon>
        <taxon>Ascomycota</taxon>
        <taxon>Pezizomycotina</taxon>
        <taxon>Dothideomycetes</taxon>
        <taxon>Dothideomycetidae</taxon>
        <taxon>Mycosphaerellales</taxon>
        <taxon>Mycosphaerellaceae</taxon>
        <taxon>Cercospora</taxon>
    </lineage>
</organism>
<evidence type="ECO:0008006" key="5">
    <source>
        <dbReference type="Google" id="ProtNLM"/>
    </source>
</evidence>
<dbReference type="Pfam" id="PF00012">
    <property type="entry name" value="HSP70"/>
    <property type="match status" value="1"/>
</dbReference>
<evidence type="ECO:0000256" key="1">
    <source>
        <dbReference type="ARBA" id="ARBA00022741"/>
    </source>
</evidence>